<comment type="caution">
    <text evidence="19">The sequence shown here is derived from an EMBL/GenBank/DDBJ whole genome shotgun (WGS) entry which is preliminary data.</text>
</comment>
<dbReference type="PROSITE" id="PS50222">
    <property type="entry name" value="EF_HAND_2"/>
    <property type="match status" value="4"/>
</dbReference>
<comment type="subunit">
    <text evidence="2">Monomer.</text>
</comment>
<evidence type="ECO:0000256" key="2">
    <source>
        <dbReference type="ARBA" id="ARBA00011245"/>
    </source>
</evidence>
<evidence type="ECO:0000313" key="19">
    <source>
        <dbReference type="EMBL" id="CAI2367673.1"/>
    </source>
</evidence>
<feature type="domain" description="EF-hand" evidence="18">
    <location>
        <begin position="430"/>
        <end position="465"/>
    </location>
</feature>
<evidence type="ECO:0000256" key="13">
    <source>
        <dbReference type="ARBA" id="ARBA00047899"/>
    </source>
</evidence>
<evidence type="ECO:0000256" key="6">
    <source>
        <dbReference type="ARBA" id="ARBA00022723"/>
    </source>
</evidence>
<feature type="domain" description="Protein kinase" evidence="17">
    <location>
        <begin position="20"/>
        <end position="276"/>
    </location>
</feature>
<keyword evidence="8 15" id="KW-0547">Nucleotide-binding</keyword>
<comment type="cofactor">
    <cofactor evidence="1">
        <name>Mg(2+)</name>
        <dbReference type="ChEBI" id="CHEBI:18420"/>
    </cofactor>
</comment>
<feature type="binding site" evidence="15">
    <location>
        <position position="49"/>
    </location>
    <ligand>
        <name>ATP</name>
        <dbReference type="ChEBI" id="CHEBI:30616"/>
    </ligand>
</feature>
<evidence type="ECO:0000259" key="17">
    <source>
        <dbReference type="PROSITE" id="PS50011"/>
    </source>
</evidence>
<reference evidence="19" key="1">
    <citation type="submission" date="2023-07" db="EMBL/GenBank/DDBJ databases">
        <authorList>
            <consortium name="AG Swart"/>
            <person name="Singh M."/>
            <person name="Singh A."/>
            <person name="Seah K."/>
            <person name="Emmerich C."/>
        </authorList>
    </citation>
    <scope>NUCLEOTIDE SEQUENCE</scope>
    <source>
        <strain evidence="19">DP1</strain>
    </source>
</reference>
<feature type="domain" description="EF-hand" evidence="18">
    <location>
        <begin position="358"/>
        <end position="393"/>
    </location>
</feature>
<feature type="domain" description="EF-hand" evidence="18">
    <location>
        <begin position="394"/>
        <end position="429"/>
    </location>
</feature>
<evidence type="ECO:0000256" key="15">
    <source>
        <dbReference type="PROSITE-ProRule" id="PRU10141"/>
    </source>
</evidence>
<dbReference type="FunFam" id="1.10.510.10:FF:000571">
    <property type="entry name" value="Maternal embryonic leucine zipper kinase"/>
    <property type="match status" value="1"/>
</dbReference>
<keyword evidence="4 16" id="KW-0723">Serine/threonine-protein kinase</keyword>
<dbReference type="Proteomes" id="UP001295684">
    <property type="component" value="Unassembled WGS sequence"/>
</dbReference>
<dbReference type="SUPFAM" id="SSF56112">
    <property type="entry name" value="Protein kinase-like (PK-like)"/>
    <property type="match status" value="1"/>
</dbReference>
<protein>
    <recommendedName>
        <fullName evidence="3">non-specific serine/threonine protein kinase</fullName>
        <ecNumber evidence="3">2.7.11.1</ecNumber>
    </recommendedName>
</protein>
<dbReference type="PROSITE" id="PS50011">
    <property type="entry name" value="PROTEIN_KINASE_DOM"/>
    <property type="match status" value="1"/>
</dbReference>
<dbReference type="GO" id="GO:0005509">
    <property type="term" value="F:calcium ion binding"/>
    <property type="evidence" value="ECO:0007669"/>
    <property type="project" value="InterPro"/>
</dbReference>
<dbReference type="FunFam" id="1.10.238.10:FF:000003">
    <property type="entry name" value="Calmodulin A"/>
    <property type="match status" value="1"/>
</dbReference>
<dbReference type="FunFam" id="3.30.200.20:FF:000315">
    <property type="entry name" value="Calcium-dependent protein kinase 3"/>
    <property type="match status" value="1"/>
</dbReference>
<evidence type="ECO:0000256" key="4">
    <source>
        <dbReference type="ARBA" id="ARBA00022527"/>
    </source>
</evidence>
<dbReference type="InterPro" id="IPR018247">
    <property type="entry name" value="EF_Hand_1_Ca_BS"/>
</dbReference>
<dbReference type="Gene3D" id="1.10.238.10">
    <property type="entry name" value="EF-hand"/>
    <property type="match status" value="2"/>
</dbReference>
<keyword evidence="5" id="KW-0808">Transferase</keyword>
<proteinExistence type="inferred from homology"/>
<evidence type="ECO:0000256" key="3">
    <source>
        <dbReference type="ARBA" id="ARBA00012513"/>
    </source>
</evidence>
<dbReference type="PROSITE" id="PS00018">
    <property type="entry name" value="EF_HAND_1"/>
    <property type="match status" value="4"/>
</dbReference>
<comment type="catalytic activity">
    <reaction evidence="13">
        <text>L-threonyl-[protein] + ATP = O-phospho-L-threonyl-[protein] + ADP + H(+)</text>
        <dbReference type="Rhea" id="RHEA:46608"/>
        <dbReference type="Rhea" id="RHEA-COMP:11060"/>
        <dbReference type="Rhea" id="RHEA-COMP:11605"/>
        <dbReference type="ChEBI" id="CHEBI:15378"/>
        <dbReference type="ChEBI" id="CHEBI:30013"/>
        <dbReference type="ChEBI" id="CHEBI:30616"/>
        <dbReference type="ChEBI" id="CHEBI:61977"/>
        <dbReference type="ChEBI" id="CHEBI:456216"/>
        <dbReference type="EC" id="2.7.11.1"/>
    </reaction>
</comment>
<dbReference type="SMART" id="SM00054">
    <property type="entry name" value="EFh"/>
    <property type="match status" value="4"/>
</dbReference>
<dbReference type="InterPro" id="IPR050205">
    <property type="entry name" value="CDPK_Ser/Thr_kinases"/>
</dbReference>
<evidence type="ECO:0000256" key="14">
    <source>
        <dbReference type="ARBA" id="ARBA00048679"/>
    </source>
</evidence>
<dbReference type="InterPro" id="IPR011009">
    <property type="entry name" value="Kinase-like_dom_sf"/>
</dbReference>
<name>A0AAD1UE96_EUPCR</name>
<feature type="domain" description="EF-hand" evidence="18">
    <location>
        <begin position="321"/>
        <end position="356"/>
    </location>
</feature>
<dbReference type="CDD" id="cd05117">
    <property type="entry name" value="STKc_CAMK"/>
    <property type="match status" value="1"/>
</dbReference>
<keyword evidence="6" id="KW-0479">Metal-binding</keyword>
<organism evidence="19 20">
    <name type="scientific">Euplotes crassus</name>
    <dbReference type="NCBI Taxonomy" id="5936"/>
    <lineage>
        <taxon>Eukaryota</taxon>
        <taxon>Sar</taxon>
        <taxon>Alveolata</taxon>
        <taxon>Ciliophora</taxon>
        <taxon>Intramacronucleata</taxon>
        <taxon>Spirotrichea</taxon>
        <taxon>Hypotrichia</taxon>
        <taxon>Euplotida</taxon>
        <taxon>Euplotidae</taxon>
        <taxon>Moneuplotes</taxon>
    </lineage>
</organism>
<dbReference type="Gene3D" id="3.30.200.20">
    <property type="entry name" value="Phosphorylase Kinase, domain 1"/>
    <property type="match status" value="1"/>
</dbReference>
<evidence type="ECO:0000259" key="18">
    <source>
        <dbReference type="PROSITE" id="PS50222"/>
    </source>
</evidence>
<dbReference type="PROSITE" id="PS00108">
    <property type="entry name" value="PROTEIN_KINASE_ST"/>
    <property type="match status" value="1"/>
</dbReference>
<dbReference type="InterPro" id="IPR008271">
    <property type="entry name" value="Ser/Thr_kinase_AS"/>
</dbReference>
<sequence>MEHTENKARIPRKGILNNEYFFEKKLGTGGYGAVYLAKNKKTGNYVAIKAIQKLKVKDYESFVTEMNILRGLDHPNIYKLYETWETDRICFLSTEYCKGGELFYFIVKQDAKHLTEEEAALIMRQGFSALKYLHENNICHRDIKPENFLLYKDKKPDNIKLIDFGLAKKLSENEIMSNPNGTAYYIAPEVLKGEYTVKCDVWSMGVVLYIMLCGRPPFKGKSNPDIISSVLKGEYHFDYPAFESASEEVKDFISKCLEMDVDQRMSAAEAYDHPWIQMQWKKEEQDLTIPEDVPDSILEFMNAVNFKKTTLTFLASRIPEDQIENLRKAFIKIDKNGDGVLSKEELVEGVSAVPKCDIDPEDWDLVIQLMDTNNSGSIDYTEFIAGCMQSYVYLKENNLKQAFEYFDKDGNGTITLEELKESLCSDDLLLDEEEIEDIIKQIDKNQDGMIDYKEFLEMMKSNDKMKGLIDP</sequence>
<comment type="similarity">
    <text evidence="12">Belongs to the protein kinase superfamily. Ser/Thr protein kinase family. CDPK subfamily.</text>
</comment>
<dbReference type="EMBL" id="CAMPGE010008787">
    <property type="protein sequence ID" value="CAI2367673.1"/>
    <property type="molecule type" value="Genomic_DNA"/>
</dbReference>
<dbReference type="PANTHER" id="PTHR24349">
    <property type="entry name" value="SERINE/THREONINE-PROTEIN KINASE"/>
    <property type="match status" value="1"/>
</dbReference>
<accession>A0AAD1UE96</accession>
<dbReference type="InterPro" id="IPR017441">
    <property type="entry name" value="Protein_kinase_ATP_BS"/>
</dbReference>
<evidence type="ECO:0000256" key="8">
    <source>
        <dbReference type="ARBA" id="ARBA00022741"/>
    </source>
</evidence>
<dbReference type="EC" id="2.7.11.1" evidence="3"/>
<evidence type="ECO:0000256" key="12">
    <source>
        <dbReference type="ARBA" id="ARBA00024334"/>
    </source>
</evidence>
<evidence type="ECO:0000313" key="20">
    <source>
        <dbReference type="Proteomes" id="UP001295684"/>
    </source>
</evidence>
<keyword evidence="10" id="KW-0106">Calcium</keyword>
<keyword evidence="20" id="KW-1185">Reference proteome</keyword>
<keyword evidence="11 15" id="KW-0067">ATP-binding</keyword>
<dbReference type="GO" id="GO:0004674">
    <property type="term" value="F:protein serine/threonine kinase activity"/>
    <property type="evidence" value="ECO:0007669"/>
    <property type="project" value="UniProtKB-KW"/>
</dbReference>
<dbReference type="PROSITE" id="PS00107">
    <property type="entry name" value="PROTEIN_KINASE_ATP"/>
    <property type="match status" value="1"/>
</dbReference>
<evidence type="ECO:0000256" key="11">
    <source>
        <dbReference type="ARBA" id="ARBA00022840"/>
    </source>
</evidence>
<dbReference type="InterPro" id="IPR002048">
    <property type="entry name" value="EF_hand_dom"/>
</dbReference>
<evidence type="ECO:0000256" key="1">
    <source>
        <dbReference type="ARBA" id="ARBA00001946"/>
    </source>
</evidence>
<evidence type="ECO:0000256" key="9">
    <source>
        <dbReference type="ARBA" id="ARBA00022777"/>
    </source>
</evidence>
<dbReference type="Gene3D" id="1.10.510.10">
    <property type="entry name" value="Transferase(Phosphotransferase) domain 1"/>
    <property type="match status" value="1"/>
</dbReference>
<dbReference type="SMART" id="SM00220">
    <property type="entry name" value="S_TKc"/>
    <property type="match status" value="1"/>
</dbReference>
<dbReference type="Pfam" id="PF13499">
    <property type="entry name" value="EF-hand_7"/>
    <property type="match status" value="2"/>
</dbReference>
<dbReference type="SUPFAM" id="SSF47473">
    <property type="entry name" value="EF-hand"/>
    <property type="match status" value="1"/>
</dbReference>
<evidence type="ECO:0000256" key="5">
    <source>
        <dbReference type="ARBA" id="ARBA00022679"/>
    </source>
</evidence>
<keyword evidence="7" id="KW-0677">Repeat</keyword>
<dbReference type="InterPro" id="IPR000719">
    <property type="entry name" value="Prot_kinase_dom"/>
</dbReference>
<dbReference type="AlphaFoldDB" id="A0AAD1UE96"/>
<keyword evidence="9" id="KW-0418">Kinase</keyword>
<evidence type="ECO:0000256" key="10">
    <source>
        <dbReference type="ARBA" id="ARBA00022837"/>
    </source>
</evidence>
<evidence type="ECO:0000256" key="7">
    <source>
        <dbReference type="ARBA" id="ARBA00022737"/>
    </source>
</evidence>
<gene>
    <name evidence="19" type="ORF">ECRASSUSDP1_LOCUS8961</name>
</gene>
<dbReference type="InterPro" id="IPR011992">
    <property type="entry name" value="EF-hand-dom_pair"/>
</dbReference>
<comment type="catalytic activity">
    <reaction evidence="14">
        <text>L-seryl-[protein] + ATP = O-phospho-L-seryl-[protein] + ADP + H(+)</text>
        <dbReference type="Rhea" id="RHEA:17989"/>
        <dbReference type="Rhea" id="RHEA-COMP:9863"/>
        <dbReference type="Rhea" id="RHEA-COMP:11604"/>
        <dbReference type="ChEBI" id="CHEBI:15378"/>
        <dbReference type="ChEBI" id="CHEBI:29999"/>
        <dbReference type="ChEBI" id="CHEBI:30616"/>
        <dbReference type="ChEBI" id="CHEBI:83421"/>
        <dbReference type="ChEBI" id="CHEBI:456216"/>
        <dbReference type="EC" id="2.7.11.1"/>
    </reaction>
</comment>
<dbReference type="Pfam" id="PF00069">
    <property type="entry name" value="Pkinase"/>
    <property type="match status" value="1"/>
</dbReference>
<evidence type="ECO:0000256" key="16">
    <source>
        <dbReference type="RuleBase" id="RU000304"/>
    </source>
</evidence>
<dbReference type="GO" id="GO:0005524">
    <property type="term" value="F:ATP binding"/>
    <property type="evidence" value="ECO:0007669"/>
    <property type="project" value="UniProtKB-UniRule"/>
</dbReference>
<dbReference type="CDD" id="cd00051">
    <property type="entry name" value="EFh"/>
    <property type="match status" value="1"/>
</dbReference>